<dbReference type="EMBL" id="CP001349">
    <property type="protein sequence ID" value="ACL62040.1"/>
    <property type="molecule type" value="Genomic_DNA"/>
</dbReference>
<dbReference type="RefSeq" id="WP_015933601.1">
    <property type="nucleotide sequence ID" value="NC_011894.1"/>
</dbReference>
<dbReference type="AlphaFoldDB" id="B8ILR5"/>
<reference evidence="1 2" key="1">
    <citation type="submission" date="2009-01" db="EMBL/GenBank/DDBJ databases">
        <title>Complete sequence of chromosome of Methylobacterium nodulans ORS 2060.</title>
        <authorList>
            <consortium name="US DOE Joint Genome Institute"/>
            <person name="Lucas S."/>
            <person name="Copeland A."/>
            <person name="Lapidus A."/>
            <person name="Glavina del Rio T."/>
            <person name="Dalin E."/>
            <person name="Tice H."/>
            <person name="Bruce D."/>
            <person name="Goodwin L."/>
            <person name="Pitluck S."/>
            <person name="Sims D."/>
            <person name="Brettin T."/>
            <person name="Detter J.C."/>
            <person name="Han C."/>
            <person name="Larimer F."/>
            <person name="Land M."/>
            <person name="Hauser L."/>
            <person name="Kyrpides N."/>
            <person name="Ivanova N."/>
            <person name="Marx C.J."/>
            <person name="Richardson P."/>
        </authorList>
    </citation>
    <scope>NUCLEOTIDE SEQUENCE [LARGE SCALE GENOMIC DNA]</scope>
    <source>
        <strain evidence="2">LMG 21967 / CNCM I-2342 / ORS 2060</strain>
    </source>
</reference>
<keyword evidence="2" id="KW-1185">Reference proteome</keyword>
<protein>
    <submittedName>
        <fullName evidence="1">Uncharacterized protein</fullName>
    </submittedName>
</protein>
<evidence type="ECO:0000313" key="2">
    <source>
        <dbReference type="Proteomes" id="UP000008207"/>
    </source>
</evidence>
<dbReference type="KEGG" id="mno:Mnod_7301"/>
<dbReference type="eggNOG" id="ENOG50311S4">
    <property type="taxonomic scope" value="Bacteria"/>
</dbReference>
<accession>B8ILR5</accession>
<sequence length="98" mass="10845">MGTEEVEDRLRALEALATELIRTLQRTALLRGEEIERLLDRVEERMTGAAGAVFAAQQLGEIVGAERAAALWEEPVEAHVRSAFRHLLYGIPAPNRPA</sequence>
<dbReference type="OrthoDB" id="7998986at2"/>
<name>B8ILR5_METNO</name>
<evidence type="ECO:0000313" key="1">
    <source>
        <dbReference type="EMBL" id="ACL62040.1"/>
    </source>
</evidence>
<dbReference type="HOGENOM" id="CLU_2396336_0_0_5"/>
<gene>
    <name evidence="1" type="ordered locus">Mnod_7301</name>
</gene>
<dbReference type="Proteomes" id="UP000008207">
    <property type="component" value="Chromosome"/>
</dbReference>
<proteinExistence type="predicted"/>
<organism evidence="1 2">
    <name type="scientific">Methylobacterium nodulans (strain LMG 21967 / CNCM I-2342 / ORS 2060)</name>
    <dbReference type="NCBI Taxonomy" id="460265"/>
    <lineage>
        <taxon>Bacteria</taxon>
        <taxon>Pseudomonadati</taxon>
        <taxon>Pseudomonadota</taxon>
        <taxon>Alphaproteobacteria</taxon>
        <taxon>Hyphomicrobiales</taxon>
        <taxon>Methylobacteriaceae</taxon>
        <taxon>Methylobacterium</taxon>
    </lineage>
</organism>